<dbReference type="Gene3D" id="1.10.10.60">
    <property type="entry name" value="Homeodomain-like"/>
    <property type="match status" value="2"/>
</dbReference>
<dbReference type="PANTHER" id="PTHR43280:SF34">
    <property type="entry name" value="ARAC-FAMILY TRANSCRIPTIONAL REGULATOR"/>
    <property type="match status" value="1"/>
</dbReference>
<evidence type="ECO:0000259" key="5">
    <source>
        <dbReference type="PROSITE" id="PS01124"/>
    </source>
</evidence>
<evidence type="ECO:0000313" key="7">
    <source>
        <dbReference type="Proteomes" id="UP001208114"/>
    </source>
</evidence>
<keyword evidence="4" id="KW-1133">Transmembrane helix</keyword>
<evidence type="ECO:0000256" key="1">
    <source>
        <dbReference type="ARBA" id="ARBA00023015"/>
    </source>
</evidence>
<dbReference type="InterPro" id="IPR009057">
    <property type="entry name" value="Homeodomain-like_sf"/>
</dbReference>
<organism evidence="6 7">
    <name type="scientific">Chryseobacterium gilvum</name>
    <dbReference type="NCBI Taxonomy" id="2976534"/>
    <lineage>
        <taxon>Bacteria</taxon>
        <taxon>Pseudomonadati</taxon>
        <taxon>Bacteroidota</taxon>
        <taxon>Flavobacteriia</taxon>
        <taxon>Flavobacteriales</taxon>
        <taxon>Weeksellaceae</taxon>
        <taxon>Chryseobacterium group</taxon>
        <taxon>Chryseobacterium</taxon>
    </lineage>
</organism>
<dbReference type="SUPFAM" id="SSF46689">
    <property type="entry name" value="Homeodomain-like"/>
    <property type="match status" value="1"/>
</dbReference>
<proteinExistence type="predicted"/>
<keyword evidence="3" id="KW-0804">Transcription</keyword>
<evidence type="ECO:0000313" key="6">
    <source>
        <dbReference type="EMBL" id="MCU7613472.1"/>
    </source>
</evidence>
<protein>
    <submittedName>
        <fullName evidence="6">Helix-turn-helix domain-containing protein</fullName>
    </submittedName>
</protein>
<dbReference type="Pfam" id="PF12833">
    <property type="entry name" value="HTH_18"/>
    <property type="match status" value="1"/>
</dbReference>
<gene>
    <name evidence="6" type="ORF">N0B16_03400</name>
</gene>
<dbReference type="RefSeq" id="WP_262989319.1">
    <property type="nucleotide sequence ID" value="NZ_JAOTEN010000001.1"/>
</dbReference>
<dbReference type="PANTHER" id="PTHR43280">
    <property type="entry name" value="ARAC-FAMILY TRANSCRIPTIONAL REGULATOR"/>
    <property type="match status" value="1"/>
</dbReference>
<feature type="domain" description="HTH araC/xylS-type" evidence="5">
    <location>
        <begin position="354"/>
        <end position="462"/>
    </location>
</feature>
<dbReference type="Proteomes" id="UP001208114">
    <property type="component" value="Unassembled WGS sequence"/>
</dbReference>
<evidence type="ECO:0000256" key="4">
    <source>
        <dbReference type="SAM" id="Phobius"/>
    </source>
</evidence>
<dbReference type="SUPFAM" id="SSF48452">
    <property type="entry name" value="TPR-like"/>
    <property type="match status" value="1"/>
</dbReference>
<keyword evidence="7" id="KW-1185">Reference proteome</keyword>
<keyword evidence="4" id="KW-0472">Membrane</keyword>
<dbReference type="EMBL" id="JAOTEN010000001">
    <property type="protein sequence ID" value="MCU7613472.1"/>
    <property type="molecule type" value="Genomic_DNA"/>
</dbReference>
<dbReference type="Gene3D" id="1.25.40.10">
    <property type="entry name" value="Tetratricopeptide repeat domain"/>
    <property type="match status" value="1"/>
</dbReference>
<feature type="transmembrane region" description="Helical" evidence="4">
    <location>
        <begin position="279"/>
        <end position="299"/>
    </location>
</feature>
<name>A0ABT2VX32_9FLAO</name>
<keyword evidence="2" id="KW-0238">DNA-binding</keyword>
<dbReference type="InterPro" id="IPR018060">
    <property type="entry name" value="HTH_AraC"/>
</dbReference>
<comment type="caution">
    <text evidence="6">The sequence shown here is derived from an EMBL/GenBank/DDBJ whole genome shotgun (WGS) entry which is preliminary data.</text>
</comment>
<evidence type="ECO:0000256" key="2">
    <source>
        <dbReference type="ARBA" id="ARBA00023125"/>
    </source>
</evidence>
<evidence type="ECO:0000256" key="3">
    <source>
        <dbReference type="ARBA" id="ARBA00023163"/>
    </source>
</evidence>
<reference evidence="7" key="1">
    <citation type="submission" date="2023-07" db="EMBL/GenBank/DDBJ databases">
        <title>Chryseobacterium sp. GMJ5 Genome sequencing and assembly.</title>
        <authorList>
            <person name="Jung Y."/>
        </authorList>
    </citation>
    <scope>NUCLEOTIDE SEQUENCE [LARGE SCALE GENOMIC DNA]</scope>
    <source>
        <strain evidence="7">GMJ5</strain>
    </source>
</reference>
<keyword evidence="4" id="KW-0812">Transmembrane</keyword>
<sequence length="469" mass="55365">MSLNYISCLYALKNQSNTAFCYYKEMNRISSQNTKLNYDYFINTKQHNLIYIIVGDFKKVIRDNLKISEQIDYYILHNKNLSKEKIKNLNEVKISHYVDVINCYSYQKKLDSSLYYINLLKKYEEQGFRLPSGIWSQQVGYLILKNKYDDAIAKIDEFHKKYISGSKTDEFKALFYLAVCYERKKDYKTSLKYCEKALQNKTLVYSFANFELELYKIAAYDAEILGEREKYNKYAHHYMEMAQKYNYQSKAEFIAKLCDVDMVKPLNFELKTEKKRNNYLLYTICFLLFISIGLIYFNFKKIRKERKLFENIISEIRSEEENITSPHSDVEIKDSIQENSADLPKLKISDEAEKRILQGLDDFEKNELFLSPSISLNSLASNLNTNASYVSNVIRTKKGTTFNAYVNELRINYIILKLSTNPEYLNYKIAYLAKECGFSSYEVFTRIFTKQIGIVPSKFINLLKESQKK</sequence>
<accession>A0ABT2VX32</accession>
<dbReference type="InterPro" id="IPR011990">
    <property type="entry name" value="TPR-like_helical_dom_sf"/>
</dbReference>
<dbReference type="PROSITE" id="PS01124">
    <property type="entry name" value="HTH_ARAC_FAMILY_2"/>
    <property type="match status" value="1"/>
</dbReference>
<dbReference type="SMART" id="SM00342">
    <property type="entry name" value="HTH_ARAC"/>
    <property type="match status" value="1"/>
</dbReference>
<keyword evidence="1" id="KW-0805">Transcription regulation</keyword>